<reference evidence="18 19" key="1">
    <citation type="journal article" date="2023" name="BMC Biol.">
        <title>The compact genome of the sponge Oopsacas minuta (Hexactinellida) is lacking key metazoan core genes.</title>
        <authorList>
            <person name="Santini S."/>
            <person name="Schenkelaars Q."/>
            <person name="Jourda C."/>
            <person name="Duchesne M."/>
            <person name="Belahbib H."/>
            <person name="Rocher C."/>
            <person name="Selva M."/>
            <person name="Riesgo A."/>
            <person name="Vervoort M."/>
            <person name="Leys S.P."/>
            <person name="Kodjabachian L."/>
            <person name="Le Bivic A."/>
            <person name="Borchiellini C."/>
            <person name="Claverie J.M."/>
            <person name="Renard E."/>
        </authorList>
    </citation>
    <scope>NUCLEOTIDE SEQUENCE [LARGE SCALE GENOMIC DNA]</scope>
    <source>
        <strain evidence="18">SPO-2</strain>
    </source>
</reference>
<dbReference type="SUPFAM" id="SSF52540">
    <property type="entry name" value="P-loop containing nucleoside triphosphate hydrolases"/>
    <property type="match status" value="1"/>
</dbReference>
<evidence type="ECO:0000256" key="10">
    <source>
        <dbReference type="ARBA" id="ARBA00034617"/>
    </source>
</evidence>
<dbReference type="GO" id="GO:0005737">
    <property type="term" value="C:cytoplasm"/>
    <property type="evidence" value="ECO:0007669"/>
    <property type="project" value="TreeGrafter"/>
</dbReference>
<feature type="domain" description="Helicase ATP-binding" evidence="16">
    <location>
        <begin position="558"/>
        <end position="733"/>
    </location>
</feature>
<comment type="subcellular location">
    <subcellularLocation>
        <location evidence="1">Nucleus</location>
    </subcellularLocation>
</comment>
<organism evidence="18 19">
    <name type="scientific">Oopsacas minuta</name>
    <dbReference type="NCBI Taxonomy" id="111878"/>
    <lineage>
        <taxon>Eukaryota</taxon>
        <taxon>Metazoa</taxon>
        <taxon>Porifera</taxon>
        <taxon>Hexactinellida</taxon>
        <taxon>Hexasterophora</taxon>
        <taxon>Lyssacinosida</taxon>
        <taxon>Leucopsacidae</taxon>
        <taxon>Oopsacas</taxon>
    </lineage>
</organism>
<evidence type="ECO:0000259" key="15">
    <source>
        <dbReference type="PROSITE" id="PS50158"/>
    </source>
</evidence>
<dbReference type="InterPro" id="IPR027417">
    <property type="entry name" value="P-loop_NTPase"/>
</dbReference>
<keyword evidence="8" id="KW-0413">Isomerase</keyword>
<dbReference type="PROSITE" id="PS50158">
    <property type="entry name" value="ZF_CCHC"/>
    <property type="match status" value="1"/>
</dbReference>
<comment type="catalytic activity">
    <reaction evidence="10">
        <text>Couples ATP hydrolysis with the unwinding of duplex DNA by translocating in the 3'-5' direction.</text>
        <dbReference type="EC" id="5.6.2.4"/>
    </reaction>
</comment>
<evidence type="ECO:0000256" key="1">
    <source>
        <dbReference type="ARBA" id="ARBA00004123"/>
    </source>
</evidence>
<dbReference type="FunFam" id="3.40.50.300:FF:000772">
    <property type="entry name" value="ATP-dependent DNA helicase Q4"/>
    <property type="match status" value="1"/>
</dbReference>
<keyword evidence="7" id="KW-0238">DNA-binding</keyword>
<dbReference type="CDD" id="cd18018">
    <property type="entry name" value="DEXHc_RecQ4-like"/>
    <property type="match status" value="1"/>
</dbReference>
<dbReference type="GO" id="GO:0005524">
    <property type="term" value="F:ATP binding"/>
    <property type="evidence" value="ECO:0007669"/>
    <property type="project" value="UniProtKB-KW"/>
</dbReference>
<gene>
    <name evidence="18" type="ORF">LOD99_6570</name>
</gene>
<evidence type="ECO:0000256" key="6">
    <source>
        <dbReference type="ARBA" id="ARBA00022840"/>
    </source>
</evidence>
<name>A0AAV7JMY9_9METZ</name>
<feature type="compositionally biased region" description="Polar residues" evidence="14">
    <location>
        <begin position="258"/>
        <end position="272"/>
    </location>
</feature>
<dbReference type="PANTHER" id="PTHR13710:SF108">
    <property type="entry name" value="ATP-DEPENDENT DNA HELICASE Q4"/>
    <property type="match status" value="1"/>
</dbReference>
<dbReference type="GO" id="GO:0043138">
    <property type="term" value="F:3'-5' DNA helicase activity"/>
    <property type="evidence" value="ECO:0007669"/>
    <property type="project" value="UniProtKB-EC"/>
</dbReference>
<dbReference type="InterPro" id="IPR011545">
    <property type="entry name" value="DEAD/DEAH_box_helicase_dom"/>
</dbReference>
<evidence type="ECO:0000256" key="11">
    <source>
        <dbReference type="ARBA" id="ARBA00034808"/>
    </source>
</evidence>
<dbReference type="PROSITE" id="PS51194">
    <property type="entry name" value="HELICASE_CTER"/>
    <property type="match status" value="1"/>
</dbReference>
<keyword evidence="5 18" id="KW-0347">Helicase</keyword>
<keyword evidence="13" id="KW-0862">Zinc</keyword>
<dbReference type="SUPFAM" id="SSF57756">
    <property type="entry name" value="Retrovirus zinc finger-like domains"/>
    <property type="match status" value="1"/>
</dbReference>
<dbReference type="CDD" id="cd22289">
    <property type="entry name" value="RecQL4_SLD2_NTD"/>
    <property type="match status" value="1"/>
</dbReference>
<dbReference type="InterPro" id="IPR014001">
    <property type="entry name" value="Helicase_ATP-bd"/>
</dbReference>
<feature type="region of interest" description="Disordered" evidence="14">
    <location>
        <begin position="129"/>
        <end position="149"/>
    </location>
</feature>
<dbReference type="GO" id="GO:0006260">
    <property type="term" value="P:DNA replication"/>
    <property type="evidence" value="ECO:0007669"/>
    <property type="project" value="InterPro"/>
</dbReference>
<dbReference type="InterPro" id="IPR004589">
    <property type="entry name" value="DNA_helicase_ATP-dep_RecQ"/>
</dbReference>
<evidence type="ECO:0000259" key="17">
    <source>
        <dbReference type="PROSITE" id="PS51194"/>
    </source>
</evidence>
<feature type="domain" description="Helicase C-terminal" evidence="17">
    <location>
        <begin position="764"/>
        <end position="918"/>
    </location>
</feature>
<dbReference type="Gene3D" id="4.10.60.10">
    <property type="entry name" value="Zinc finger, CCHC-type"/>
    <property type="match status" value="1"/>
</dbReference>
<dbReference type="Pfam" id="PF11719">
    <property type="entry name" value="Drc1-Sld2"/>
    <property type="match status" value="1"/>
</dbReference>
<sequence length="1214" mass="137705">MEEELNKLKQKIKLWEHGFKSREGRAPDKSDIDKSDTKEDYLRYNQLKIHKLNCNKEIDNKNKIPEWKKLSTKSFSLERNRKVQKESSVVKVIDITSEEIVNNPISQPELSNENISLTNDRPNHVHIPAPSSLTSMKRVPSQEDTQSPTRIPQHYNLVQKQKARELYSRTISTEWIDRHSADIGEDICNPNTCNNSSYNQNRNIIKEPIASTLFTRLYEVDTPREDTPLMNLGIEELIEKCSNQQLIEPDITHKSDIPPSNSSIEPTTSNVTTVECSVTEESSVRDDVTELLEESELLEIEHFNDITLDKDENIIDQKSNKDISSLALEITDTPCTHNLEVSEVITGQKRTRKSAVPSSKRPKLNNSLSDNFVRLDLRRKHYKAKGRGMSAKTYKRNMFKKKQFDNDRGGVSHRGGGMGKGTRCFKCGEVGHWARNCSKKVAENDLGKFAGEACSYQDTDTCAEDEQEIFESPLPTLEEAGLMAQGKTLTEIRDTGDREDSIHIPMGAMVTMNNTIIRQEIDPLFPEDMTQREIEDRLDTALKTLNHTSFREGQRQAVTRILQGRSTLVLLGTGGGKSLCYQLPAMMYAQRQSSTVLVVSPLVSLMEDQCLHMPSVISATCLHTNQTPKQREKILLAMKENKFSVILLSPEMIASQEKNVSEVFSLLPPIPFVCIDEVHCLSQWSHNFRPSYLRLCKLIKERFEVSCILALTATATINTVNDLMTRLRITNEDGVIKGPILPSNLNLSVSRSQDRDNALIELFNTDRYTNLTSIIVYCIRQKETERIAQLLRICLSDPSTGKSSISRVAECYHAGMTAHKRNQVQKGFMTGKLKIVVATLAFGMGLNKSDVRAIIHYNMPSSCENYVQEVGRAGRDGVTSYCRVFLDADNADLSELRKHAYANGMDKQSIKGFVKAVFPACECEFLRDNNIECPGHKVGLSIDRSVTDFDIPEGSLGTMLCYCEERGWIDLSRQQYDTCHIKCYGREKQLRRLAEKMPVIAAGIALQNSCEAVKKGCVSVRISEVSRKMGWEYTTLKRELGSLAYNDRGTGGKQGSSVIVEMTDLAYIFQMYHRDDNSIQDIVRFLEEKIQDTELMSLSKLTLFSNMLTSTASDRDETVFRERIRKYFEENMSATIPPNLTDLTILPRLRQEINAFITTHTDSKLTGRIIARIFQGISSPNYPAHMWGSTPYWRSYMATDFHMIRKMAEKELQS</sequence>
<keyword evidence="19" id="KW-1185">Reference proteome</keyword>
<evidence type="ECO:0000256" key="12">
    <source>
        <dbReference type="ARBA" id="ARBA00049360"/>
    </source>
</evidence>
<dbReference type="SMART" id="SM00343">
    <property type="entry name" value="ZnF_C2HC"/>
    <property type="match status" value="1"/>
</dbReference>
<dbReference type="EC" id="5.6.2.4" evidence="11"/>
<accession>A0AAV7JMY9</accession>
<evidence type="ECO:0000256" key="9">
    <source>
        <dbReference type="ARBA" id="ARBA00023242"/>
    </source>
</evidence>
<dbReference type="PANTHER" id="PTHR13710">
    <property type="entry name" value="DNA HELICASE RECQ FAMILY MEMBER"/>
    <property type="match status" value="1"/>
</dbReference>
<keyword evidence="13" id="KW-0863">Zinc-finger</keyword>
<dbReference type="Pfam" id="PF00270">
    <property type="entry name" value="DEAD"/>
    <property type="match status" value="1"/>
</dbReference>
<comment type="caution">
    <text evidence="18">The sequence shown here is derived from an EMBL/GenBank/DDBJ whole genome shotgun (WGS) entry which is preliminary data.</text>
</comment>
<keyword evidence="9" id="KW-0539">Nucleus</keyword>
<dbReference type="GO" id="GO:0000724">
    <property type="term" value="P:double-strand break repair via homologous recombination"/>
    <property type="evidence" value="ECO:0007669"/>
    <property type="project" value="TreeGrafter"/>
</dbReference>
<dbReference type="InterPro" id="IPR001878">
    <property type="entry name" value="Znf_CCHC"/>
</dbReference>
<evidence type="ECO:0000259" key="16">
    <source>
        <dbReference type="PROSITE" id="PS51192"/>
    </source>
</evidence>
<evidence type="ECO:0000256" key="4">
    <source>
        <dbReference type="ARBA" id="ARBA00022801"/>
    </source>
</evidence>
<dbReference type="Pfam" id="PF00098">
    <property type="entry name" value="zf-CCHC"/>
    <property type="match status" value="1"/>
</dbReference>
<keyword evidence="6" id="KW-0067">ATP-binding</keyword>
<keyword evidence="4" id="KW-0378">Hydrolase</keyword>
<evidence type="ECO:0000313" key="19">
    <source>
        <dbReference type="Proteomes" id="UP001165289"/>
    </source>
</evidence>
<dbReference type="NCBIfam" id="TIGR00614">
    <property type="entry name" value="recQ_fam"/>
    <property type="match status" value="1"/>
</dbReference>
<dbReference type="GO" id="GO:0005694">
    <property type="term" value="C:chromosome"/>
    <property type="evidence" value="ECO:0007669"/>
    <property type="project" value="TreeGrafter"/>
</dbReference>
<dbReference type="Pfam" id="PF00271">
    <property type="entry name" value="Helicase_C"/>
    <property type="match status" value="1"/>
</dbReference>
<evidence type="ECO:0000256" key="8">
    <source>
        <dbReference type="ARBA" id="ARBA00023235"/>
    </source>
</evidence>
<comment type="catalytic activity">
    <reaction evidence="12">
        <text>ATP + H2O = ADP + phosphate + H(+)</text>
        <dbReference type="Rhea" id="RHEA:13065"/>
        <dbReference type="ChEBI" id="CHEBI:15377"/>
        <dbReference type="ChEBI" id="CHEBI:15378"/>
        <dbReference type="ChEBI" id="CHEBI:30616"/>
        <dbReference type="ChEBI" id="CHEBI:43474"/>
        <dbReference type="ChEBI" id="CHEBI:456216"/>
    </reaction>
</comment>
<dbReference type="SMART" id="SM00490">
    <property type="entry name" value="HELICc"/>
    <property type="match status" value="1"/>
</dbReference>
<dbReference type="SMART" id="SM00487">
    <property type="entry name" value="DEXDc"/>
    <property type="match status" value="1"/>
</dbReference>
<protein>
    <recommendedName>
        <fullName evidence="11">DNA 3'-5' helicase</fullName>
        <ecNumber evidence="11">5.6.2.4</ecNumber>
    </recommendedName>
</protein>
<dbReference type="GO" id="GO:0016787">
    <property type="term" value="F:hydrolase activity"/>
    <property type="evidence" value="ECO:0007669"/>
    <property type="project" value="UniProtKB-KW"/>
</dbReference>
<dbReference type="GO" id="GO:0003677">
    <property type="term" value="F:DNA binding"/>
    <property type="evidence" value="ECO:0007669"/>
    <property type="project" value="UniProtKB-KW"/>
</dbReference>
<dbReference type="InterPro" id="IPR036875">
    <property type="entry name" value="Znf_CCHC_sf"/>
</dbReference>
<dbReference type="GO" id="GO:0009378">
    <property type="term" value="F:four-way junction helicase activity"/>
    <property type="evidence" value="ECO:0007669"/>
    <property type="project" value="TreeGrafter"/>
</dbReference>
<feature type="domain" description="CCHC-type" evidence="15">
    <location>
        <begin position="423"/>
        <end position="439"/>
    </location>
</feature>
<dbReference type="Gene3D" id="1.10.10.1460">
    <property type="match status" value="1"/>
</dbReference>
<keyword evidence="13" id="KW-0479">Metal-binding</keyword>
<proteinExistence type="inferred from homology"/>
<dbReference type="Gene3D" id="3.40.50.300">
    <property type="entry name" value="P-loop containing nucleotide triphosphate hydrolases"/>
    <property type="match status" value="2"/>
</dbReference>
<dbReference type="PROSITE" id="PS51192">
    <property type="entry name" value="HELICASE_ATP_BIND_1"/>
    <property type="match status" value="1"/>
</dbReference>
<evidence type="ECO:0000256" key="7">
    <source>
        <dbReference type="ARBA" id="ARBA00023125"/>
    </source>
</evidence>
<evidence type="ECO:0000256" key="2">
    <source>
        <dbReference type="ARBA" id="ARBA00005446"/>
    </source>
</evidence>
<evidence type="ECO:0000256" key="3">
    <source>
        <dbReference type="ARBA" id="ARBA00022741"/>
    </source>
</evidence>
<dbReference type="EMBL" id="JAKMXF010000318">
    <property type="protein sequence ID" value="KAI6649781.1"/>
    <property type="molecule type" value="Genomic_DNA"/>
</dbReference>
<keyword evidence="3" id="KW-0547">Nucleotide-binding</keyword>
<evidence type="ECO:0000313" key="18">
    <source>
        <dbReference type="EMBL" id="KAI6649781.1"/>
    </source>
</evidence>
<evidence type="ECO:0000256" key="13">
    <source>
        <dbReference type="PROSITE-ProRule" id="PRU00047"/>
    </source>
</evidence>
<dbReference type="AlphaFoldDB" id="A0AAV7JMY9"/>
<evidence type="ECO:0000256" key="14">
    <source>
        <dbReference type="SAM" id="MobiDB-lite"/>
    </source>
</evidence>
<dbReference type="InterPro" id="IPR021110">
    <property type="entry name" value="DNA_rep_checkpnt_protein"/>
</dbReference>
<comment type="similarity">
    <text evidence="2">Belongs to the helicase family. RecQ subfamily.</text>
</comment>
<dbReference type="InterPro" id="IPR001650">
    <property type="entry name" value="Helicase_C-like"/>
</dbReference>
<evidence type="ECO:0000256" key="5">
    <source>
        <dbReference type="ARBA" id="ARBA00022806"/>
    </source>
</evidence>
<dbReference type="Proteomes" id="UP001165289">
    <property type="component" value="Unassembled WGS sequence"/>
</dbReference>
<dbReference type="GO" id="GO:0008270">
    <property type="term" value="F:zinc ion binding"/>
    <property type="evidence" value="ECO:0007669"/>
    <property type="project" value="UniProtKB-KW"/>
</dbReference>
<dbReference type="GO" id="GO:0005634">
    <property type="term" value="C:nucleus"/>
    <property type="evidence" value="ECO:0007669"/>
    <property type="project" value="UniProtKB-SubCell"/>
</dbReference>
<feature type="region of interest" description="Disordered" evidence="14">
    <location>
        <begin position="252"/>
        <end position="272"/>
    </location>
</feature>